<dbReference type="Gene3D" id="3.30.420.10">
    <property type="entry name" value="Ribonuclease H-like superfamily/Ribonuclease H"/>
    <property type="match status" value="1"/>
</dbReference>
<accession>A0A8X7B852</accession>
<evidence type="ECO:0000256" key="1">
    <source>
        <dbReference type="SAM" id="MobiDB-lite"/>
    </source>
</evidence>
<dbReference type="EMBL" id="BMAU01021361">
    <property type="protein sequence ID" value="GFY23010.1"/>
    <property type="molecule type" value="Genomic_DNA"/>
</dbReference>
<gene>
    <name evidence="2" type="ORF">TNCV_2182711</name>
</gene>
<comment type="caution">
    <text evidence="2">The sequence shown here is derived from an EMBL/GenBank/DDBJ whole genome shotgun (WGS) entry which is preliminary data.</text>
</comment>
<name>A0A8X7B852_TRICX</name>
<organism evidence="2 3">
    <name type="scientific">Trichonephila clavipes</name>
    <name type="common">Golden silk orbweaver</name>
    <name type="synonym">Nephila clavipes</name>
    <dbReference type="NCBI Taxonomy" id="2585209"/>
    <lineage>
        <taxon>Eukaryota</taxon>
        <taxon>Metazoa</taxon>
        <taxon>Ecdysozoa</taxon>
        <taxon>Arthropoda</taxon>
        <taxon>Chelicerata</taxon>
        <taxon>Arachnida</taxon>
        <taxon>Araneae</taxon>
        <taxon>Araneomorphae</taxon>
        <taxon>Entelegynae</taxon>
        <taxon>Araneoidea</taxon>
        <taxon>Nephilidae</taxon>
        <taxon>Trichonephila</taxon>
    </lineage>
</organism>
<dbReference type="InterPro" id="IPR036397">
    <property type="entry name" value="RNaseH_sf"/>
</dbReference>
<proteinExistence type="predicted"/>
<protein>
    <submittedName>
        <fullName evidence="2">Uncharacterized protein</fullName>
    </submittedName>
</protein>
<dbReference type="GO" id="GO:0003676">
    <property type="term" value="F:nucleic acid binding"/>
    <property type="evidence" value="ECO:0007669"/>
    <property type="project" value="InterPro"/>
</dbReference>
<reference evidence="2" key="1">
    <citation type="submission" date="2020-08" db="EMBL/GenBank/DDBJ databases">
        <title>Multicomponent nature underlies the extraordinary mechanical properties of spider dragline silk.</title>
        <authorList>
            <person name="Kono N."/>
            <person name="Nakamura H."/>
            <person name="Mori M."/>
            <person name="Yoshida Y."/>
            <person name="Ohtoshi R."/>
            <person name="Malay A.D."/>
            <person name="Moran D.A.P."/>
            <person name="Tomita M."/>
            <person name="Numata K."/>
            <person name="Arakawa K."/>
        </authorList>
    </citation>
    <scope>NUCLEOTIDE SEQUENCE</scope>
</reference>
<evidence type="ECO:0000313" key="3">
    <source>
        <dbReference type="Proteomes" id="UP000887159"/>
    </source>
</evidence>
<dbReference type="AlphaFoldDB" id="A0A8X7B852"/>
<evidence type="ECO:0000313" key="2">
    <source>
        <dbReference type="EMBL" id="GFY23010.1"/>
    </source>
</evidence>
<keyword evidence="3" id="KW-1185">Reference proteome</keyword>
<dbReference type="Proteomes" id="UP000887159">
    <property type="component" value="Unassembled WGS sequence"/>
</dbReference>
<feature type="region of interest" description="Disordered" evidence="1">
    <location>
        <begin position="69"/>
        <end position="97"/>
    </location>
</feature>
<sequence length="97" mass="11208">MTSCNHMGCHSWNGSQEQFFNKTMLDLKRQRVSQDCLCIVATIPWPARSPDLSPIEHIWVHLGRPNNPKDMLKKRRVSSSQALQEAKRDFFEGLNDP</sequence>